<comment type="subcellular location">
    <subcellularLocation>
        <location evidence="2">Bacterial flagellum basal body</location>
    </subcellularLocation>
</comment>
<name>A0A511ZQN7_9BACI</name>
<dbReference type="InterPro" id="IPR010930">
    <property type="entry name" value="Flg_bb/hook_C_dom"/>
</dbReference>
<evidence type="ECO:0000256" key="2">
    <source>
        <dbReference type="RuleBase" id="RU362116"/>
    </source>
</evidence>
<evidence type="ECO:0000256" key="1">
    <source>
        <dbReference type="ARBA" id="ARBA00009677"/>
    </source>
</evidence>
<evidence type="ECO:0000313" key="7">
    <source>
        <dbReference type="Proteomes" id="UP000321558"/>
    </source>
</evidence>
<dbReference type="Pfam" id="PF22692">
    <property type="entry name" value="LlgE_F_G_D1"/>
    <property type="match status" value="1"/>
</dbReference>
<dbReference type="InterPro" id="IPR037925">
    <property type="entry name" value="FlgE/F/G-like"/>
</dbReference>
<comment type="caution">
    <text evidence="6">The sequence shown here is derived from an EMBL/GenBank/DDBJ whole genome shotgun (WGS) entry which is preliminary data.</text>
</comment>
<keyword evidence="6" id="KW-0969">Cilium</keyword>
<dbReference type="Pfam" id="PF06429">
    <property type="entry name" value="Flg_bbr_C"/>
    <property type="match status" value="1"/>
</dbReference>
<dbReference type="OrthoDB" id="9804559at2"/>
<reference evidence="6 7" key="1">
    <citation type="submission" date="2019-07" db="EMBL/GenBank/DDBJ databases">
        <title>Whole genome shotgun sequence of Oceanobacillus sojae NBRC 105379.</title>
        <authorList>
            <person name="Hosoyama A."/>
            <person name="Uohara A."/>
            <person name="Ohji S."/>
            <person name="Ichikawa N."/>
        </authorList>
    </citation>
    <scope>NUCLEOTIDE SEQUENCE [LARGE SCALE GENOMIC DNA]</scope>
    <source>
        <strain evidence="6 7">NBRC 105379</strain>
    </source>
</reference>
<feature type="domain" description="Flagellar basal-body/hook protein C-terminal" evidence="4">
    <location>
        <begin position="219"/>
        <end position="262"/>
    </location>
</feature>
<feature type="domain" description="Flagellar hook protein FlgE/F/G-like D1" evidence="5">
    <location>
        <begin position="114"/>
        <end position="173"/>
    </location>
</feature>
<sequence length="269" mass="29104">MLRGLYTAASGMLTQQRQQEALSNNIANANTPGYKSDQTAIRAFPELLIEQMGGTNRIPTTQGGFNIPSSRQLGGLNTGVYVQETIPHYAQGDIVESGLPTDVAINQREVPDENGAIFFTVQNNDGDVRYTRNGNFTIDADGYLVTNQGYYVLDENGNNIQTDGTIDIISPEGVIPTAGGDITIGTQYVADANTLIKEGNDLFQGDAEAVPGDADYTLQQGALEQSNVNTAQSMTDMMNAYRLFESNQRVLRVYDESLGKAVTEIGRLS</sequence>
<dbReference type="PROSITE" id="PS00588">
    <property type="entry name" value="FLAGELLA_BB_ROD"/>
    <property type="match status" value="1"/>
</dbReference>
<protein>
    <submittedName>
        <fullName evidence="6">Flagellar hook-basal body complex protein FlhO</fullName>
    </submittedName>
</protein>
<keyword evidence="6" id="KW-0966">Cell projection</keyword>
<dbReference type="GO" id="GO:0071978">
    <property type="term" value="P:bacterial-type flagellum-dependent swarming motility"/>
    <property type="evidence" value="ECO:0007669"/>
    <property type="project" value="TreeGrafter"/>
</dbReference>
<dbReference type="STRING" id="582851.GCA_900162665_00056"/>
<dbReference type="NCBIfam" id="TIGR03506">
    <property type="entry name" value="FlgEFG_subfam"/>
    <property type="match status" value="1"/>
</dbReference>
<gene>
    <name evidence="6" type="primary">flhO</name>
    <name evidence="6" type="ORF">OSO01_45040</name>
</gene>
<dbReference type="EMBL" id="BJYM01000028">
    <property type="protein sequence ID" value="GEN89765.1"/>
    <property type="molecule type" value="Genomic_DNA"/>
</dbReference>
<dbReference type="InterPro" id="IPR020013">
    <property type="entry name" value="Flagellar_FlgE/F/G"/>
</dbReference>
<dbReference type="RefSeq" id="WP_147212637.1">
    <property type="nucleotide sequence ID" value="NZ_BJYM01000028.1"/>
</dbReference>
<comment type="similarity">
    <text evidence="1 2">Belongs to the flagella basal body rod proteins family.</text>
</comment>
<evidence type="ECO:0000313" key="6">
    <source>
        <dbReference type="EMBL" id="GEN89765.1"/>
    </source>
</evidence>
<dbReference type="SUPFAM" id="SSF117143">
    <property type="entry name" value="Flagellar hook protein flgE"/>
    <property type="match status" value="1"/>
</dbReference>
<keyword evidence="7" id="KW-1185">Reference proteome</keyword>
<dbReference type="Pfam" id="PF00460">
    <property type="entry name" value="Flg_bb_rod"/>
    <property type="match status" value="1"/>
</dbReference>
<keyword evidence="2" id="KW-0975">Bacterial flagellum</keyword>
<accession>A0A511ZQN7</accession>
<organism evidence="6 7">
    <name type="scientific">Oceanobacillus sojae</name>
    <dbReference type="NCBI Taxonomy" id="582851"/>
    <lineage>
        <taxon>Bacteria</taxon>
        <taxon>Bacillati</taxon>
        <taxon>Bacillota</taxon>
        <taxon>Bacilli</taxon>
        <taxon>Bacillales</taxon>
        <taxon>Bacillaceae</taxon>
        <taxon>Oceanobacillus</taxon>
    </lineage>
</organism>
<evidence type="ECO:0000259" key="5">
    <source>
        <dbReference type="Pfam" id="PF22692"/>
    </source>
</evidence>
<dbReference type="InterPro" id="IPR019776">
    <property type="entry name" value="Flagellar_basal_body_rod_CS"/>
</dbReference>
<dbReference type="Proteomes" id="UP000321558">
    <property type="component" value="Unassembled WGS sequence"/>
</dbReference>
<keyword evidence="6" id="KW-0282">Flagellum</keyword>
<evidence type="ECO:0000259" key="3">
    <source>
        <dbReference type="Pfam" id="PF00460"/>
    </source>
</evidence>
<dbReference type="InterPro" id="IPR001444">
    <property type="entry name" value="Flag_bb_rod_N"/>
</dbReference>
<dbReference type="PANTHER" id="PTHR30435:SF19">
    <property type="entry name" value="FLAGELLAR BASAL-BODY ROD PROTEIN FLGG"/>
    <property type="match status" value="1"/>
</dbReference>
<dbReference type="InterPro" id="IPR053967">
    <property type="entry name" value="LlgE_F_G-like_D1"/>
</dbReference>
<dbReference type="GO" id="GO:0009425">
    <property type="term" value="C:bacterial-type flagellum basal body"/>
    <property type="evidence" value="ECO:0007669"/>
    <property type="project" value="UniProtKB-SubCell"/>
</dbReference>
<proteinExistence type="inferred from homology"/>
<feature type="domain" description="Flagellar basal body rod protein N-terminal" evidence="3">
    <location>
        <begin position="5"/>
        <end position="35"/>
    </location>
</feature>
<dbReference type="AlphaFoldDB" id="A0A511ZQN7"/>
<evidence type="ECO:0000259" key="4">
    <source>
        <dbReference type="Pfam" id="PF06429"/>
    </source>
</evidence>
<dbReference type="PANTHER" id="PTHR30435">
    <property type="entry name" value="FLAGELLAR PROTEIN"/>
    <property type="match status" value="1"/>
</dbReference>